<dbReference type="RefSeq" id="WP_167927266.1">
    <property type="nucleotide sequence ID" value="NZ_JAATVY010000018.1"/>
</dbReference>
<dbReference type="EMBL" id="JAATVY010000018">
    <property type="protein sequence ID" value="NJC72353.1"/>
    <property type="molecule type" value="Genomic_DNA"/>
</dbReference>
<dbReference type="InterPro" id="IPR036396">
    <property type="entry name" value="Cyt_P450_sf"/>
</dbReference>
<reference evidence="3 4" key="1">
    <citation type="submission" date="2020-03" db="EMBL/GenBank/DDBJ databases">
        <title>WGS of the type strain of Planosporangium spp.</title>
        <authorList>
            <person name="Thawai C."/>
        </authorList>
    </citation>
    <scope>NUCLEOTIDE SEQUENCE [LARGE SCALE GENOMIC DNA]</scope>
    <source>
        <strain evidence="3 4">TBRC 5610</strain>
    </source>
</reference>
<dbReference type="SUPFAM" id="SSF48264">
    <property type="entry name" value="Cytochrome P450"/>
    <property type="match status" value="1"/>
</dbReference>
<dbReference type="PRINTS" id="PR00385">
    <property type="entry name" value="P450"/>
</dbReference>
<dbReference type="PRINTS" id="PR00359">
    <property type="entry name" value="BP450"/>
</dbReference>
<dbReference type="Pfam" id="PF00067">
    <property type="entry name" value="p450"/>
    <property type="match status" value="1"/>
</dbReference>
<proteinExistence type="inferred from homology"/>
<evidence type="ECO:0000256" key="2">
    <source>
        <dbReference type="RuleBase" id="RU000461"/>
    </source>
</evidence>
<evidence type="ECO:0000313" key="4">
    <source>
        <dbReference type="Proteomes" id="UP000722989"/>
    </source>
</evidence>
<dbReference type="InterPro" id="IPR017972">
    <property type="entry name" value="Cyt_P450_CS"/>
</dbReference>
<keyword evidence="2" id="KW-0560">Oxidoreductase</keyword>
<dbReference type="PANTHER" id="PTHR46696">
    <property type="entry name" value="P450, PUTATIVE (EUROFUNG)-RELATED"/>
    <property type="match status" value="1"/>
</dbReference>
<dbReference type="PROSITE" id="PS00086">
    <property type="entry name" value="CYTOCHROME_P450"/>
    <property type="match status" value="1"/>
</dbReference>
<keyword evidence="4" id="KW-1185">Reference proteome</keyword>
<dbReference type="PANTHER" id="PTHR46696:SF1">
    <property type="entry name" value="CYTOCHROME P450 YJIB-RELATED"/>
    <property type="match status" value="1"/>
</dbReference>
<keyword evidence="2" id="KW-0349">Heme</keyword>
<accession>A0ABX0Y4M2</accession>
<dbReference type="InterPro" id="IPR002397">
    <property type="entry name" value="Cyt_P450_B"/>
</dbReference>
<name>A0ABX0Y4M2_9ACTN</name>
<organism evidence="3 4">
    <name type="scientific">Planosporangium thailandense</name>
    <dbReference type="NCBI Taxonomy" id="765197"/>
    <lineage>
        <taxon>Bacteria</taxon>
        <taxon>Bacillati</taxon>
        <taxon>Actinomycetota</taxon>
        <taxon>Actinomycetes</taxon>
        <taxon>Micromonosporales</taxon>
        <taxon>Micromonosporaceae</taxon>
        <taxon>Planosporangium</taxon>
    </lineage>
</organism>
<evidence type="ECO:0000256" key="1">
    <source>
        <dbReference type="ARBA" id="ARBA00010617"/>
    </source>
</evidence>
<gene>
    <name evidence="3" type="ORF">HC031_21915</name>
</gene>
<dbReference type="Gene3D" id="1.10.630.10">
    <property type="entry name" value="Cytochrome P450"/>
    <property type="match status" value="1"/>
</dbReference>
<comment type="caution">
    <text evidence="3">The sequence shown here is derived from an EMBL/GenBank/DDBJ whole genome shotgun (WGS) entry which is preliminary data.</text>
</comment>
<sequence>MPGTTATDLPSFPFPELNDNPFDPLAYQERLPEQGPITRVALPTGGWAWLLTQLADVREVLRSPAFSADIMKPGFPLLRPLPAQRDARDRAGVFIRMDPPEHGRYRRMLTPEFMIKSVRRLEPLIQRTVEGFLDDMIAAGPPADLVASFALPVPSLVICHLLGVPYDDHDFFQSRSRVLLSNTTSVADAQAAADELQDYLSRLVTAKERDGGDDLLGRLVAHRLRDGQLTHDEAIGMALLLLVAGHETTANMIGLSTLVLLRHREQFEALGVDPGRAPALVEELLRYLTIVRSGLPRIAVEDAVVGGQQIRAGEGVIALLPAANRDEAVFVDADRFDVDRGGQHHVAFGFGVHQCIGQPLARTELRIALAALAQRLPTLRLAVPPDEVAVRPSFIHGLQKLPVTW</sequence>
<protein>
    <submittedName>
        <fullName evidence="3">Cytochrome P450</fullName>
    </submittedName>
</protein>
<keyword evidence="2" id="KW-0408">Iron</keyword>
<keyword evidence="2" id="KW-0479">Metal-binding</keyword>
<comment type="similarity">
    <text evidence="1 2">Belongs to the cytochrome P450 family.</text>
</comment>
<keyword evidence="2" id="KW-0503">Monooxygenase</keyword>
<dbReference type="Proteomes" id="UP000722989">
    <property type="component" value="Unassembled WGS sequence"/>
</dbReference>
<dbReference type="InterPro" id="IPR001128">
    <property type="entry name" value="Cyt_P450"/>
</dbReference>
<dbReference type="CDD" id="cd11030">
    <property type="entry name" value="CYP105-like"/>
    <property type="match status" value="1"/>
</dbReference>
<evidence type="ECO:0000313" key="3">
    <source>
        <dbReference type="EMBL" id="NJC72353.1"/>
    </source>
</evidence>